<reference evidence="10" key="1">
    <citation type="submission" date="2023-03" db="EMBL/GenBank/DDBJ databases">
        <title>Mating type loci evolution in Malassezia.</title>
        <authorList>
            <person name="Coelho M.A."/>
        </authorList>
    </citation>
    <scope>NUCLEOTIDE SEQUENCE</scope>
    <source>
        <strain evidence="10">CBS 7876</strain>
    </source>
</reference>
<protein>
    <recommendedName>
        <fullName evidence="12">Signal peptidase subunit 3</fullName>
    </recommendedName>
</protein>
<dbReference type="Pfam" id="PF04573">
    <property type="entry name" value="SPC22"/>
    <property type="match status" value="1"/>
</dbReference>
<evidence type="ECO:0000256" key="9">
    <source>
        <dbReference type="SAM" id="Phobius"/>
    </source>
</evidence>
<evidence type="ECO:0000256" key="5">
    <source>
        <dbReference type="ARBA" id="ARBA00022968"/>
    </source>
</evidence>
<dbReference type="AlphaFoldDB" id="A0AAF0E419"/>
<organism evidence="10 11">
    <name type="scientific">Malassezia obtusa</name>
    <dbReference type="NCBI Taxonomy" id="76774"/>
    <lineage>
        <taxon>Eukaryota</taxon>
        <taxon>Fungi</taxon>
        <taxon>Dikarya</taxon>
        <taxon>Basidiomycota</taxon>
        <taxon>Ustilaginomycotina</taxon>
        <taxon>Malasseziomycetes</taxon>
        <taxon>Malasseziales</taxon>
        <taxon>Malasseziaceae</taxon>
        <taxon>Malassezia</taxon>
    </lineage>
</organism>
<evidence type="ECO:0000313" key="11">
    <source>
        <dbReference type="Proteomes" id="UP001214603"/>
    </source>
</evidence>
<keyword evidence="4" id="KW-0256">Endoplasmic reticulum</keyword>
<comment type="similarity">
    <text evidence="2">Belongs to the SPCS3 family.</text>
</comment>
<evidence type="ECO:0000256" key="2">
    <source>
        <dbReference type="ARBA" id="ARBA00009289"/>
    </source>
</evidence>
<dbReference type="GO" id="GO:0006465">
    <property type="term" value="P:signal peptide processing"/>
    <property type="evidence" value="ECO:0007669"/>
    <property type="project" value="InterPro"/>
</dbReference>
<dbReference type="PANTHER" id="PTHR37325:SF1">
    <property type="entry name" value="OXIDOREDUCTASE 21 KDA SUBUNIT, PUTATIVE (AFU_ORTHOLOGUE AFUA_4G05910)-RELATED"/>
    <property type="match status" value="1"/>
</dbReference>
<proteinExistence type="inferred from homology"/>
<comment type="subcellular location">
    <subcellularLocation>
        <location evidence="1">Endoplasmic reticulum membrane</location>
        <topology evidence="1">Single-pass type II membrane protein</topology>
    </subcellularLocation>
</comment>
<evidence type="ECO:0000256" key="3">
    <source>
        <dbReference type="ARBA" id="ARBA00022692"/>
    </source>
</evidence>
<accession>A0AAF0E419</accession>
<dbReference type="GO" id="GO:0005787">
    <property type="term" value="C:signal peptidase complex"/>
    <property type="evidence" value="ECO:0007669"/>
    <property type="project" value="InterPro"/>
</dbReference>
<keyword evidence="5" id="KW-0735">Signal-anchor</keyword>
<name>A0AAF0E419_9BASI</name>
<keyword evidence="3 9" id="KW-0812">Transmembrane</keyword>
<keyword evidence="11" id="KW-1185">Reference proteome</keyword>
<dbReference type="InterPro" id="IPR016813">
    <property type="entry name" value="NADH_Ub_cplx-1_21kDa"/>
</dbReference>
<evidence type="ECO:0000256" key="1">
    <source>
        <dbReference type="ARBA" id="ARBA00004648"/>
    </source>
</evidence>
<dbReference type="InterPro" id="IPR007653">
    <property type="entry name" value="SPC3"/>
</dbReference>
<keyword evidence="6 9" id="KW-1133">Transmembrane helix</keyword>
<dbReference type="EMBL" id="CP119942">
    <property type="protein sequence ID" value="WFD04645.1"/>
    <property type="molecule type" value="Genomic_DNA"/>
</dbReference>
<keyword evidence="7 9" id="KW-0472">Membrane</keyword>
<evidence type="ECO:0000256" key="6">
    <source>
        <dbReference type="ARBA" id="ARBA00022989"/>
    </source>
</evidence>
<evidence type="ECO:0008006" key="12">
    <source>
        <dbReference type="Google" id="ProtNLM"/>
    </source>
</evidence>
<dbReference type="Proteomes" id="UP001214603">
    <property type="component" value="Chromosome 9"/>
</dbReference>
<feature type="region of interest" description="Disordered" evidence="8">
    <location>
        <begin position="48"/>
        <end position="73"/>
    </location>
</feature>
<dbReference type="PANTHER" id="PTHR37325">
    <property type="entry name" value="OXIDOREDUCTASE 21 KDA SUBUNIT, PUTATIVE (AFU_ORTHOLOGUE AFUA_4G05910)-RELATED"/>
    <property type="match status" value="1"/>
</dbReference>
<feature type="transmembrane region" description="Helical" evidence="9">
    <location>
        <begin position="204"/>
        <end position="224"/>
    </location>
</feature>
<gene>
    <name evidence="10" type="ORF">MOBT1_003359</name>
</gene>
<evidence type="ECO:0000256" key="4">
    <source>
        <dbReference type="ARBA" id="ARBA00022824"/>
    </source>
</evidence>
<dbReference type="CDD" id="cd22849">
    <property type="entry name" value="NuzM"/>
    <property type="match status" value="1"/>
</dbReference>
<feature type="region of interest" description="Disordered" evidence="8">
    <location>
        <begin position="109"/>
        <end position="129"/>
    </location>
</feature>
<evidence type="ECO:0000256" key="7">
    <source>
        <dbReference type="ARBA" id="ARBA00023136"/>
    </source>
</evidence>
<evidence type="ECO:0000256" key="8">
    <source>
        <dbReference type="SAM" id="MobiDB-lite"/>
    </source>
</evidence>
<evidence type="ECO:0000313" key="10">
    <source>
        <dbReference type="EMBL" id="WFD04645.1"/>
    </source>
</evidence>
<sequence length="389" mass="44370">MSAFRATRTLLQRLPESPDKYHYREGQTPFWRKVRQLLSLNPEISSGLPLPLKNRFPQPASRPEKPSMVPSKDNAANLYYNRDFRRKYPQTDVITQQYLTELLLASPNEDGTKSIADGESSSTALTRPADLNSPTAFTEVLNQVHSEPQHVYSPTNMPPSFPSNKSHHILKVQKNSIPKGKDHYLPMYVFCDSPSDNFALLQRLNLVTAFMTSVVSVLLIAVALTNVSFHAPECKIDVKNLDIVYGKASSHSDRRTQDFVETSIDLNMDVSSLFTWNTKQVFLSIVSSYTSPNRVRGPLTQPENEVVFWDRIVRSKRQAKVRVPNLRNKYGLREVSRTFQNITQMEFSVHWNVMPYVGVMRHGRTDFTPPVSLPQPAEVSAHKVRLLHY</sequence>